<name>A0AAU7J7Y6_9VIRU</name>
<evidence type="ECO:0008006" key="2">
    <source>
        <dbReference type="Google" id="ProtNLM"/>
    </source>
</evidence>
<reference evidence="1" key="1">
    <citation type="submission" date="2024-05" db="EMBL/GenBank/DDBJ databases">
        <title>Complete genome sequence of bacteriophages Merry and Sunny infecting Microbacterium sp. isolated from an alkaline commercial outdoor algal pond.</title>
        <authorList>
            <person name="Levesque A.V."/>
            <person name="Rabines A.J."/>
            <person name="Alrubaiaan E."/>
            <person name="Oliver A."/>
            <person name="Allen E.E."/>
            <person name="Hazlebeck D."/>
            <person name="Pinowska A."/>
            <person name="Traller J.C."/>
            <person name="Zeigler Allen L."/>
        </authorList>
    </citation>
    <scope>NUCLEOTIDE SEQUENCE</scope>
</reference>
<evidence type="ECO:0000313" key="1">
    <source>
        <dbReference type="EMBL" id="XBN42117.1"/>
    </source>
</evidence>
<accession>A0AAU7J7Y6</accession>
<sequence>MYNMAFGPTHQKIPAIAACGVDPERVGRYRDVWMEKDESDLDSLVLAIYTRNGGGNREDQADAIEYMQAHPRFISDADDTFDNTYATFRFRVRIEDLDLDTLSDLVPPEQMLSREATWAGLNLASVDPMDTDARWRQAIDALNGAQS</sequence>
<protein>
    <recommendedName>
        <fullName evidence="2">Tail assembly chaperone</fullName>
    </recommendedName>
</protein>
<proteinExistence type="predicted"/>
<organism evidence="1">
    <name type="scientific">Microbacterium phage Merry</name>
    <dbReference type="NCBI Taxonomy" id="3144827"/>
    <lineage>
        <taxon>Viruses</taxon>
    </lineage>
</organism>
<dbReference type="EMBL" id="PP763431">
    <property type="protein sequence ID" value="XBN42117.1"/>
    <property type="molecule type" value="Genomic_DNA"/>
</dbReference>